<feature type="transmembrane region" description="Helical" evidence="5">
    <location>
        <begin position="52"/>
        <end position="70"/>
    </location>
</feature>
<evidence type="ECO:0000256" key="3">
    <source>
        <dbReference type="ARBA" id="ARBA00022989"/>
    </source>
</evidence>
<dbReference type="PANTHER" id="PTHR36974">
    <property type="entry name" value="MEMBRANE PROTEIN-RELATED"/>
    <property type="match status" value="1"/>
</dbReference>
<dbReference type="RefSeq" id="WP_119766859.1">
    <property type="nucleotide sequence ID" value="NZ_QYUJ01000030.1"/>
</dbReference>
<dbReference type="OrthoDB" id="327939at2"/>
<comment type="subcellular location">
    <subcellularLocation>
        <location evidence="1">Membrane</location>
        <topology evidence="1">Multi-pass membrane protein</topology>
    </subcellularLocation>
</comment>
<evidence type="ECO:0000256" key="1">
    <source>
        <dbReference type="ARBA" id="ARBA00004141"/>
    </source>
</evidence>
<keyword evidence="4 5" id="KW-0472">Membrane</keyword>
<evidence type="ECO:0000256" key="2">
    <source>
        <dbReference type="ARBA" id="ARBA00022692"/>
    </source>
</evidence>
<evidence type="ECO:0000256" key="4">
    <source>
        <dbReference type="ARBA" id="ARBA00023136"/>
    </source>
</evidence>
<organism evidence="6 7">
    <name type="scientific">Deinococcus cavernae</name>
    <dbReference type="NCBI Taxonomy" id="2320857"/>
    <lineage>
        <taxon>Bacteria</taxon>
        <taxon>Thermotogati</taxon>
        <taxon>Deinococcota</taxon>
        <taxon>Deinococci</taxon>
        <taxon>Deinococcales</taxon>
        <taxon>Deinococcaceae</taxon>
        <taxon>Deinococcus</taxon>
    </lineage>
</organism>
<dbReference type="Pfam" id="PF13564">
    <property type="entry name" value="DoxX_2"/>
    <property type="match status" value="1"/>
</dbReference>
<dbReference type="GO" id="GO:0016020">
    <property type="term" value="C:membrane"/>
    <property type="evidence" value="ECO:0007669"/>
    <property type="project" value="UniProtKB-SubCell"/>
</dbReference>
<evidence type="ECO:0000256" key="5">
    <source>
        <dbReference type="SAM" id="Phobius"/>
    </source>
</evidence>
<feature type="transmembrane region" description="Helical" evidence="5">
    <location>
        <begin position="16"/>
        <end position="32"/>
    </location>
</feature>
<keyword evidence="7" id="KW-1185">Reference proteome</keyword>
<gene>
    <name evidence="6" type="ORF">D3875_21965</name>
</gene>
<feature type="transmembrane region" description="Helical" evidence="5">
    <location>
        <begin position="77"/>
        <end position="93"/>
    </location>
</feature>
<reference evidence="6 7" key="1">
    <citation type="submission" date="2018-09" db="EMBL/GenBank/DDBJ databases">
        <authorList>
            <person name="Zhu H."/>
        </authorList>
    </citation>
    <scope>NUCLEOTIDE SEQUENCE [LARGE SCALE GENOMIC DNA]</scope>
    <source>
        <strain evidence="6 7">K2S05-167</strain>
    </source>
</reference>
<evidence type="ECO:0000313" key="7">
    <source>
        <dbReference type="Proteomes" id="UP000286287"/>
    </source>
</evidence>
<feature type="transmembrane region" description="Helical" evidence="5">
    <location>
        <begin position="105"/>
        <end position="122"/>
    </location>
</feature>
<dbReference type="EMBL" id="QYUJ01000030">
    <property type="protein sequence ID" value="RJF68995.1"/>
    <property type="molecule type" value="Genomic_DNA"/>
</dbReference>
<name>A0A418UZU6_9DEIO</name>
<protein>
    <submittedName>
        <fullName evidence="6">DoxX family membrane protein</fullName>
    </submittedName>
</protein>
<comment type="caution">
    <text evidence="6">The sequence shown here is derived from an EMBL/GenBank/DDBJ whole genome shotgun (WGS) entry which is preliminary data.</text>
</comment>
<keyword evidence="2 5" id="KW-0812">Transmembrane</keyword>
<keyword evidence="3 5" id="KW-1133">Transmembrane helix</keyword>
<dbReference type="AlphaFoldDB" id="A0A418UZU6"/>
<dbReference type="PANTHER" id="PTHR36974:SF1">
    <property type="entry name" value="DOXX FAMILY MEMBRANE PROTEIN"/>
    <property type="match status" value="1"/>
</dbReference>
<evidence type="ECO:0000313" key="6">
    <source>
        <dbReference type="EMBL" id="RJF68995.1"/>
    </source>
</evidence>
<accession>A0A418UZU6</accession>
<dbReference type="Proteomes" id="UP000286287">
    <property type="component" value="Unassembled WGS sequence"/>
</dbReference>
<dbReference type="InterPro" id="IPR032808">
    <property type="entry name" value="DoxX"/>
</dbReference>
<sequence length="130" mass="14390">MSRPPPAPEVVQRRPLALGAFFIFTGVTHFLMPGTFDRMIPPFVPLVPRTATYLSGAAEIAGGVGLLVPAVRPAARLGLLALLVAVFPANVYMAQHPERFQVPAWLAWARLPFQPLLLWWVWRVGRPQKS</sequence>
<proteinExistence type="predicted"/>